<protein>
    <recommendedName>
        <fullName evidence="3">Toxin</fullName>
    </recommendedName>
</protein>
<evidence type="ECO:0000256" key="3">
    <source>
        <dbReference type="PIRNR" id="PIRNR029218"/>
    </source>
</evidence>
<proteinExistence type="inferred from homology"/>
<dbReference type="Gene3D" id="3.30.2310.20">
    <property type="entry name" value="RelE-like"/>
    <property type="match status" value="1"/>
</dbReference>
<dbReference type="InterPro" id="IPR035093">
    <property type="entry name" value="RelE/ParE_toxin_dom_sf"/>
</dbReference>
<organism evidence="4 5">
    <name type="scientific">Kaistella flava</name>
    <name type="common">ex Peng et al. 2021</name>
    <dbReference type="NCBI Taxonomy" id="2038776"/>
    <lineage>
        <taxon>Bacteria</taxon>
        <taxon>Pseudomonadati</taxon>
        <taxon>Bacteroidota</taxon>
        <taxon>Flavobacteriia</taxon>
        <taxon>Flavobacteriales</taxon>
        <taxon>Weeksellaceae</taxon>
        <taxon>Chryseobacterium group</taxon>
        <taxon>Kaistella</taxon>
    </lineage>
</organism>
<evidence type="ECO:0000313" key="5">
    <source>
        <dbReference type="Proteomes" id="UP000594195"/>
    </source>
</evidence>
<dbReference type="KEGG" id="kfa:Q73A0000_00530"/>
<gene>
    <name evidence="4" type="ORF">Q73A0000_00530</name>
</gene>
<accession>A0A7M2Y3Y5</accession>
<evidence type="ECO:0000256" key="1">
    <source>
        <dbReference type="ARBA" id="ARBA00006226"/>
    </source>
</evidence>
<keyword evidence="5" id="KW-1185">Reference proteome</keyword>
<dbReference type="PANTHER" id="PTHR33755">
    <property type="entry name" value="TOXIN PARE1-RELATED"/>
    <property type="match status" value="1"/>
</dbReference>
<comment type="similarity">
    <text evidence="1 3">Belongs to the RelE toxin family.</text>
</comment>
<reference evidence="4 5" key="1">
    <citation type="submission" date="2019-05" db="EMBL/GenBank/DDBJ databases">
        <title>Chryseobacterium sp. isolated from King George Island, maritime Antarctica.</title>
        <authorList>
            <person name="Peng X."/>
        </authorList>
    </citation>
    <scope>NUCLEOTIDE SEQUENCE [LARGE SCALE GENOMIC DNA]</scope>
    <source>
        <strain evidence="4 5">7-3A</strain>
    </source>
</reference>
<name>A0A7M2Y3Y5_9FLAO</name>
<dbReference type="EMBL" id="CP040442">
    <property type="protein sequence ID" value="QOW08938.1"/>
    <property type="molecule type" value="Genomic_DNA"/>
</dbReference>
<dbReference type="AlphaFoldDB" id="A0A7M2Y3Y5"/>
<dbReference type="PANTHER" id="PTHR33755:SF9">
    <property type="entry name" value="TOXIN PARE1"/>
    <property type="match status" value="1"/>
</dbReference>
<evidence type="ECO:0000313" key="4">
    <source>
        <dbReference type="EMBL" id="QOW08938.1"/>
    </source>
</evidence>
<dbReference type="Proteomes" id="UP000594195">
    <property type="component" value="Chromosome"/>
</dbReference>
<dbReference type="InterPro" id="IPR007712">
    <property type="entry name" value="RelE/ParE_toxin"/>
</dbReference>
<dbReference type="RefSeq" id="WP_193812149.1">
    <property type="nucleotide sequence ID" value="NZ_CP040442.1"/>
</dbReference>
<dbReference type="InterPro" id="IPR028344">
    <property type="entry name" value="ParE1/4"/>
</dbReference>
<dbReference type="PIRSF" id="PIRSF029218">
    <property type="entry name" value="ParE"/>
    <property type="match status" value="1"/>
</dbReference>
<keyword evidence="2" id="KW-1277">Toxin-antitoxin system</keyword>
<dbReference type="InterPro" id="IPR051803">
    <property type="entry name" value="TA_system_RelE-like_toxin"/>
</dbReference>
<sequence length="99" mass="11555">MANYILTNKAVKDLSNIWDYTYEEWSENQADKYYSELIAGCELLAENPNLGKHYEEIDLLIFGYLVNRHIIFFQKINSNEILIARILHASSDLKNRITG</sequence>
<evidence type="ECO:0000256" key="2">
    <source>
        <dbReference type="ARBA" id="ARBA00022649"/>
    </source>
</evidence>
<dbReference type="Pfam" id="PF05016">
    <property type="entry name" value="ParE_toxin"/>
    <property type="match status" value="1"/>
</dbReference>